<dbReference type="EMBL" id="QBMN01000028">
    <property type="protein sequence ID" value="PZO43550.1"/>
    <property type="molecule type" value="Genomic_DNA"/>
</dbReference>
<protein>
    <recommendedName>
        <fullName evidence="1">Rhodanese domain-containing protein</fullName>
    </recommendedName>
</protein>
<reference evidence="3" key="1">
    <citation type="submission" date="2018-04" db="EMBL/GenBank/DDBJ databases">
        <authorList>
            <person name="Cornet L."/>
        </authorList>
    </citation>
    <scope>NUCLEOTIDE SEQUENCE [LARGE SCALE GENOMIC DNA]</scope>
</reference>
<name>A0A2W4WG51_9CYAN</name>
<organism evidence="2 3">
    <name type="scientific">Shackletoniella antarctica</name>
    <dbReference type="NCBI Taxonomy" id="268115"/>
    <lineage>
        <taxon>Bacteria</taxon>
        <taxon>Bacillati</taxon>
        <taxon>Cyanobacteriota</taxon>
        <taxon>Cyanophyceae</taxon>
        <taxon>Oculatellales</taxon>
        <taxon>Oculatellaceae</taxon>
        <taxon>Shackletoniella</taxon>
    </lineage>
</organism>
<dbReference type="InterPro" id="IPR001763">
    <property type="entry name" value="Rhodanese-like_dom"/>
</dbReference>
<evidence type="ECO:0000313" key="3">
    <source>
        <dbReference type="Proteomes" id="UP000249081"/>
    </source>
</evidence>
<dbReference type="Gene3D" id="3.40.250.10">
    <property type="entry name" value="Rhodanese-like domain"/>
    <property type="match status" value="1"/>
</dbReference>
<dbReference type="Pfam" id="PF00581">
    <property type="entry name" value="Rhodanese"/>
    <property type="match status" value="1"/>
</dbReference>
<evidence type="ECO:0000259" key="1">
    <source>
        <dbReference type="PROSITE" id="PS50206"/>
    </source>
</evidence>
<dbReference type="Proteomes" id="UP000249081">
    <property type="component" value="Unassembled WGS sequence"/>
</dbReference>
<feature type="domain" description="Rhodanese" evidence="1">
    <location>
        <begin position="3"/>
        <end position="77"/>
    </location>
</feature>
<evidence type="ECO:0000313" key="2">
    <source>
        <dbReference type="EMBL" id="PZO43550.1"/>
    </source>
</evidence>
<dbReference type="InterPro" id="IPR036873">
    <property type="entry name" value="Rhodanese-like_dom_sf"/>
</dbReference>
<comment type="caution">
    <text evidence="2">The sequence shown here is derived from an EMBL/GenBank/DDBJ whole genome shotgun (WGS) entry which is preliminary data.</text>
</comment>
<dbReference type="SUPFAM" id="SSF52821">
    <property type="entry name" value="Rhodanese/Cell cycle control phosphatase"/>
    <property type="match status" value="1"/>
</dbReference>
<dbReference type="PROSITE" id="PS50206">
    <property type="entry name" value="RHODANESE_3"/>
    <property type="match status" value="1"/>
</dbReference>
<sequence>MHYRELLDAEGRLRPESQRLALLQERGIPRDAAILAYCTGGVRSAWLTAVLVDMGFDAKNYPGSMWEWSAGDRDRDPLVLPAKQNPG</sequence>
<gene>
    <name evidence="2" type="ORF">DCF17_05955</name>
</gene>
<dbReference type="AlphaFoldDB" id="A0A2W4WG51"/>
<proteinExistence type="predicted"/>
<accession>A0A2W4WG51</accession>
<reference evidence="2 3" key="2">
    <citation type="submission" date="2018-06" db="EMBL/GenBank/DDBJ databases">
        <title>Metagenomic assembly of (sub)arctic Cyanobacteria and their associated microbiome from non-axenic cultures.</title>
        <authorList>
            <person name="Baurain D."/>
        </authorList>
    </citation>
    <scope>NUCLEOTIDE SEQUENCE [LARGE SCALE GENOMIC DNA]</scope>
    <source>
        <strain evidence="2">ULC041bin1</strain>
    </source>
</reference>